<dbReference type="InterPro" id="IPR040234">
    <property type="entry name" value="QC/QCL"/>
</dbReference>
<keyword evidence="3" id="KW-0479">Metal-binding</keyword>
<name>A0ABX6EUD5_KLUMA</name>
<comment type="similarity">
    <text evidence="3">Belongs to the peptidase M28 family.</text>
</comment>
<keyword evidence="3" id="KW-0732">Signal</keyword>
<evidence type="ECO:0000313" key="6">
    <source>
        <dbReference type="Proteomes" id="UP000422736"/>
    </source>
</evidence>
<dbReference type="Proteomes" id="UP000422736">
    <property type="component" value="Chromosome 2"/>
</dbReference>
<keyword evidence="1" id="KW-0808">Transferase</keyword>
<protein>
    <recommendedName>
        <fullName evidence="3">Peptide hydrolase</fullName>
        <ecNumber evidence="3">3.4.-.-</ecNumber>
    </recommendedName>
</protein>
<dbReference type="PANTHER" id="PTHR12283:SF6">
    <property type="entry name" value="GLUTAMINYL-PEPTIDE CYCLOTRANSFERASE-RELATED"/>
    <property type="match status" value="1"/>
</dbReference>
<dbReference type="EC" id="3.4.-.-" evidence="3"/>
<gene>
    <name evidence="5" type="ORF">FIM1_1326</name>
</gene>
<feature type="domain" description="Peptidase M28" evidence="4">
    <location>
        <begin position="94"/>
        <end position="313"/>
    </location>
</feature>
<keyword evidence="6" id="KW-1185">Reference proteome</keyword>
<reference evidence="5 6" key="1">
    <citation type="submission" date="2016-03" db="EMBL/GenBank/DDBJ databases">
        <title>How can Kluyveromyces marxianus grow so fast - potential evolutionary course in Saccharomyces Complex revealed by comparative genomics.</title>
        <authorList>
            <person name="Mo W."/>
            <person name="Lu W."/>
            <person name="Yang X."/>
            <person name="Qi J."/>
            <person name="Lv H."/>
        </authorList>
    </citation>
    <scope>NUCLEOTIDE SEQUENCE [LARGE SCALE GENOMIC DNA]</scope>
    <source>
        <strain evidence="5 6">FIM1</strain>
    </source>
</reference>
<evidence type="ECO:0000313" key="5">
    <source>
        <dbReference type="EMBL" id="QGN14662.1"/>
    </source>
</evidence>
<evidence type="ECO:0000259" key="4">
    <source>
        <dbReference type="Pfam" id="PF04389"/>
    </source>
</evidence>
<dbReference type="Pfam" id="PF04389">
    <property type="entry name" value="Peptidase_M28"/>
    <property type="match status" value="1"/>
</dbReference>
<keyword evidence="3" id="KW-0645">Protease</keyword>
<evidence type="ECO:0000256" key="2">
    <source>
        <dbReference type="ARBA" id="ARBA00023315"/>
    </source>
</evidence>
<keyword evidence="3" id="KW-0862">Zinc</keyword>
<proteinExistence type="inferred from homology"/>
<keyword evidence="2" id="KW-0012">Acyltransferase</keyword>
<organism evidence="5 6">
    <name type="scientific">Kluyveromyces marxianus</name>
    <name type="common">Yeast</name>
    <name type="synonym">Candida kefyr</name>
    <dbReference type="NCBI Taxonomy" id="4911"/>
    <lineage>
        <taxon>Eukaryota</taxon>
        <taxon>Fungi</taxon>
        <taxon>Dikarya</taxon>
        <taxon>Ascomycota</taxon>
        <taxon>Saccharomycotina</taxon>
        <taxon>Saccharomycetes</taxon>
        <taxon>Saccharomycetales</taxon>
        <taxon>Saccharomycetaceae</taxon>
        <taxon>Kluyveromyces</taxon>
    </lineage>
</organism>
<dbReference type="Gene3D" id="3.40.630.10">
    <property type="entry name" value="Zn peptidases"/>
    <property type="match status" value="1"/>
</dbReference>
<feature type="chain" id="PRO_5044969576" description="Peptide hydrolase" evidence="3">
    <location>
        <begin position="20"/>
        <end position="336"/>
    </location>
</feature>
<feature type="signal peptide" evidence="3">
    <location>
        <begin position="1"/>
        <end position="19"/>
    </location>
</feature>
<evidence type="ECO:0000256" key="1">
    <source>
        <dbReference type="ARBA" id="ARBA00022679"/>
    </source>
</evidence>
<dbReference type="InterPro" id="IPR007484">
    <property type="entry name" value="Peptidase_M28"/>
</dbReference>
<dbReference type="EMBL" id="CP015055">
    <property type="protein sequence ID" value="QGN14662.1"/>
    <property type="molecule type" value="Genomic_DNA"/>
</dbReference>
<dbReference type="PANTHER" id="PTHR12283">
    <property type="entry name" value="GLUTAMINYL-PEPTIDE CYCLOTRANSFERASE"/>
    <property type="match status" value="1"/>
</dbReference>
<evidence type="ECO:0000256" key="3">
    <source>
        <dbReference type="RuleBase" id="RU361240"/>
    </source>
</evidence>
<sequence length="336" mass="38842">MKLFYIFAIVLWYVRCSRCGSLFASYYESTLHSQMSLNETHTGSLLAPFNRTRTPGSLGSSQVRDFVINEFKSMTQNWVIELHEFEENGYNFTNMVFSLGANDSNYLALAAHYDSKLSPEGFIGGIDSAAPCGMLLYVSHFLDHVLTNDMQSIDTLLLDKFTGVKFIFFDGEEAINEWTATDSLYGSRYAAKKWAQEGTLRKMDMLVLLDLLGGEEDITIPNYKANSRVFFKNLLQIEKAYNKEHNLTHRMLRDTSRVRVHISDDQEPFLDHGITTLHLIPYPFPSTWHTINDNFSNLNEKNIHKWCVLMCEFVFKYWKPDNIPLRPHKPYVKPLN</sequence>
<dbReference type="SUPFAM" id="SSF53187">
    <property type="entry name" value="Zn-dependent exopeptidases"/>
    <property type="match status" value="1"/>
</dbReference>
<keyword evidence="3" id="KW-0378">Hydrolase</keyword>
<accession>A0ABX6EUD5</accession>